<proteinExistence type="inferred from homology"/>
<organism evidence="3 4">
    <name type="scientific">Komagataeibacter intermedius AF2</name>
    <dbReference type="NCBI Taxonomy" id="1458464"/>
    <lineage>
        <taxon>Bacteria</taxon>
        <taxon>Pseudomonadati</taxon>
        <taxon>Pseudomonadota</taxon>
        <taxon>Alphaproteobacteria</taxon>
        <taxon>Acetobacterales</taxon>
        <taxon>Acetobacteraceae</taxon>
        <taxon>Komagataeibacter</taxon>
    </lineage>
</organism>
<dbReference type="SUPFAM" id="SSF103473">
    <property type="entry name" value="MFS general substrate transporter"/>
    <property type="match status" value="1"/>
</dbReference>
<evidence type="ECO:0000313" key="3">
    <source>
        <dbReference type="EMBL" id="KPH85655.1"/>
    </source>
</evidence>
<feature type="transmembrane region" description="Helical" evidence="2">
    <location>
        <begin position="150"/>
        <end position="167"/>
    </location>
</feature>
<sequence length="487" mass="53782">MTIFIQAFHASCFLHIKGEFVERRKEFSVMVPAPSPAPSRHKQTIAQTGLTRLQTWLFAFPALPAAFIILPMNIFIPAFYASHTAVTLLQIGTATSLCRVIDALLDPAIGFLSDHSRTRFSGRGTWGVASGVICCVALFFLFQPSPHATILYYGVWAFVLYLGYSLFEIPRSAWSAELGSTPPLRTRINAAIGLFTVAGSLIFWLMPVILFRFYGTTGFTQGTLRVIVWLYAALMLPAVICIKRHVPDRPSARTIAPTLRDLARSLKQNRPLALYFLAIALWGTGQGIWFSTTFLFLNDYLRVGSMFPLIMIVFFLSTIAAIPLWGGAERRMERHVLWAISMILSALTRPLALLPAPGMHSLPFIMLLTAAGGALSAPANFMPYAILADVIDYDIWKTGTSKSSTLYALNTLITKTALAMGSGAGFIILGWVHYHAGQANHGLPLTGLLLCYTVICSIPQLIAAMIIFYFPIGRHAHTLIRHCLNRR</sequence>
<reference evidence="3 4" key="1">
    <citation type="submission" date="2015-07" db="EMBL/GenBank/DDBJ databases">
        <title>Draft Genome Sequence of Komagataeibacter intermedius Strain AF2, Isolated from Kombucha Tea.</title>
        <authorList>
            <person name="Santos R.A."/>
            <person name="Berretta A.A."/>
            <person name="Barud H.S."/>
            <person name="Ribeiro S.J."/>
            <person name="Gonzalez-Garcia L.N."/>
            <person name="Zucchi T.D."/>
            <person name="Goldman G.H."/>
            <person name="Riano-Pachon D.M."/>
        </authorList>
    </citation>
    <scope>NUCLEOTIDE SEQUENCE [LARGE SCALE GENOMIC DNA]</scope>
    <source>
        <strain evidence="3 4">AF2</strain>
    </source>
</reference>
<gene>
    <name evidence="3" type="ORF">GLUCOINTEAF2_0203259</name>
</gene>
<feature type="transmembrane region" description="Helical" evidence="2">
    <location>
        <begin position="272"/>
        <end position="297"/>
    </location>
</feature>
<dbReference type="Gene3D" id="1.20.1250.20">
    <property type="entry name" value="MFS general substrate transporter like domains"/>
    <property type="match status" value="1"/>
</dbReference>
<protein>
    <submittedName>
        <fullName evidence="3">MFS transporter</fullName>
    </submittedName>
</protein>
<dbReference type="EMBL" id="JUFX02000229">
    <property type="protein sequence ID" value="KPH85655.1"/>
    <property type="molecule type" value="Genomic_DNA"/>
</dbReference>
<feature type="transmembrane region" description="Helical" evidence="2">
    <location>
        <begin position="226"/>
        <end position="243"/>
    </location>
</feature>
<keyword evidence="2" id="KW-1133">Transmembrane helix</keyword>
<feature type="transmembrane region" description="Helical" evidence="2">
    <location>
        <begin position="188"/>
        <end position="214"/>
    </location>
</feature>
<dbReference type="Proteomes" id="UP000031553">
    <property type="component" value="Unassembled WGS sequence"/>
</dbReference>
<feature type="transmembrane region" description="Helical" evidence="2">
    <location>
        <begin position="126"/>
        <end position="144"/>
    </location>
</feature>
<evidence type="ECO:0000256" key="2">
    <source>
        <dbReference type="SAM" id="Phobius"/>
    </source>
</evidence>
<name>A0A0N1N450_9PROT</name>
<dbReference type="PANTHER" id="PTHR11328:SF24">
    <property type="entry name" value="MAJOR FACILITATOR SUPERFAMILY (MFS) PROFILE DOMAIN-CONTAINING PROTEIN"/>
    <property type="match status" value="1"/>
</dbReference>
<keyword evidence="2" id="KW-0472">Membrane</keyword>
<dbReference type="GO" id="GO:0005886">
    <property type="term" value="C:plasma membrane"/>
    <property type="evidence" value="ECO:0007669"/>
    <property type="project" value="TreeGrafter"/>
</dbReference>
<dbReference type="PANTHER" id="PTHR11328">
    <property type="entry name" value="MAJOR FACILITATOR SUPERFAMILY DOMAIN-CONTAINING PROTEIN"/>
    <property type="match status" value="1"/>
</dbReference>
<comment type="similarity">
    <text evidence="1">Belongs to the sodium:galactoside symporter (TC 2.A.2) family.</text>
</comment>
<accession>A0A0N1N450</accession>
<dbReference type="AlphaFoldDB" id="A0A0N1N450"/>
<dbReference type="GO" id="GO:0008643">
    <property type="term" value="P:carbohydrate transport"/>
    <property type="evidence" value="ECO:0007669"/>
    <property type="project" value="InterPro"/>
</dbReference>
<dbReference type="InterPro" id="IPR036259">
    <property type="entry name" value="MFS_trans_sf"/>
</dbReference>
<comment type="caution">
    <text evidence="3">The sequence shown here is derived from an EMBL/GenBank/DDBJ whole genome shotgun (WGS) entry which is preliminary data.</text>
</comment>
<feature type="transmembrane region" description="Helical" evidence="2">
    <location>
        <begin position="56"/>
        <end position="80"/>
    </location>
</feature>
<keyword evidence="2" id="KW-0812">Transmembrane</keyword>
<evidence type="ECO:0000256" key="1">
    <source>
        <dbReference type="ARBA" id="ARBA00009617"/>
    </source>
</evidence>
<feature type="transmembrane region" description="Helical" evidence="2">
    <location>
        <begin position="407"/>
        <end position="434"/>
    </location>
</feature>
<evidence type="ECO:0000313" key="4">
    <source>
        <dbReference type="Proteomes" id="UP000031553"/>
    </source>
</evidence>
<dbReference type="Pfam" id="PF13347">
    <property type="entry name" value="MFS_2"/>
    <property type="match status" value="1"/>
</dbReference>
<dbReference type="GO" id="GO:0015293">
    <property type="term" value="F:symporter activity"/>
    <property type="evidence" value="ECO:0007669"/>
    <property type="project" value="InterPro"/>
</dbReference>
<feature type="transmembrane region" description="Helical" evidence="2">
    <location>
        <begin position="336"/>
        <end position="356"/>
    </location>
</feature>
<feature type="transmembrane region" description="Helical" evidence="2">
    <location>
        <begin position="446"/>
        <end position="472"/>
    </location>
</feature>
<dbReference type="InterPro" id="IPR039672">
    <property type="entry name" value="MFS_2"/>
</dbReference>
<feature type="transmembrane region" description="Helical" evidence="2">
    <location>
        <begin position="362"/>
        <end position="387"/>
    </location>
</feature>
<feature type="transmembrane region" description="Helical" evidence="2">
    <location>
        <begin position="303"/>
        <end position="324"/>
    </location>
</feature>